<dbReference type="EMBL" id="BMZS01000004">
    <property type="protein sequence ID" value="GHD48565.1"/>
    <property type="molecule type" value="Genomic_DNA"/>
</dbReference>
<organism evidence="3 4">
    <name type="scientific">Thalassobaculum fulvum</name>
    <dbReference type="NCBI Taxonomy" id="1633335"/>
    <lineage>
        <taxon>Bacteria</taxon>
        <taxon>Pseudomonadati</taxon>
        <taxon>Pseudomonadota</taxon>
        <taxon>Alphaproteobacteria</taxon>
        <taxon>Rhodospirillales</taxon>
        <taxon>Thalassobaculaceae</taxon>
        <taxon>Thalassobaculum</taxon>
    </lineage>
</organism>
<sequence length="425" mass="45283">MPATTAPQAADVALSGARPWSKTAGNHERAQQGGMPMAADGQHARTGPLAGITVVDVSRILAGPYCTLLMAELGARVIKVETPETGDDARHYGPFVNGKSAYFQSINRGKESIALNLKDADDKAIFEALLENADVVVENFRPGTMEKLGYGWDALHARYPRLIYAAASGFGHSGPDMTRPAYDMVVQGMGGIMSVTGHEGSPPTRIGMSIGDIGSGLYATVGVLSALYHRAITGEATKVDIGMFDCQLALLENAAVRFFTSGKAPGPLGARHPSITPFEAFETGDGYIIIAAGNDGLFRKLADGLGKPEWKDDPRYVSNPKRAEHVEQLKAELEAILKTDTTEHWMKVLDDAGVPAGPINDIGQAVNYPQAAARNMIVDVDDPITGPMKVIGNPVKISGFPDPTTRDPAPNLDQDRAKILKEIGR</sequence>
<reference evidence="3" key="1">
    <citation type="journal article" date="2014" name="Int. J. Syst. Evol. Microbiol.">
        <title>Complete genome sequence of Corynebacterium casei LMG S-19264T (=DSM 44701T), isolated from a smear-ripened cheese.</title>
        <authorList>
            <consortium name="US DOE Joint Genome Institute (JGI-PGF)"/>
            <person name="Walter F."/>
            <person name="Albersmeier A."/>
            <person name="Kalinowski J."/>
            <person name="Ruckert C."/>
        </authorList>
    </citation>
    <scope>NUCLEOTIDE SEQUENCE</scope>
    <source>
        <strain evidence="3">KCTC 42651</strain>
    </source>
</reference>
<dbReference type="PANTHER" id="PTHR48207:SF3">
    <property type="entry name" value="SUCCINATE--HYDROXYMETHYLGLUTARATE COA-TRANSFERASE"/>
    <property type="match status" value="1"/>
</dbReference>
<reference evidence="3" key="2">
    <citation type="submission" date="2020-09" db="EMBL/GenBank/DDBJ databases">
        <authorList>
            <person name="Sun Q."/>
            <person name="Kim S."/>
        </authorList>
    </citation>
    <scope>NUCLEOTIDE SEQUENCE</scope>
    <source>
        <strain evidence="3">KCTC 42651</strain>
    </source>
</reference>
<accession>A0A918XSI6</accession>
<evidence type="ECO:0000313" key="4">
    <source>
        <dbReference type="Proteomes" id="UP000630353"/>
    </source>
</evidence>
<dbReference type="SUPFAM" id="SSF89796">
    <property type="entry name" value="CoA-transferase family III (CaiB/BaiF)"/>
    <property type="match status" value="1"/>
</dbReference>
<dbReference type="Proteomes" id="UP000630353">
    <property type="component" value="Unassembled WGS sequence"/>
</dbReference>
<dbReference type="PANTHER" id="PTHR48207">
    <property type="entry name" value="SUCCINATE--HYDROXYMETHYLGLUTARATE COA-TRANSFERASE"/>
    <property type="match status" value="1"/>
</dbReference>
<comment type="caution">
    <text evidence="3">The sequence shown here is derived from an EMBL/GenBank/DDBJ whole genome shotgun (WGS) entry which is preliminary data.</text>
</comment>
<dbReference type="Gene3D" id="3.30.1540.10">
    <property type="entry name" value="formyl-coa transferase, domain 3"/>
    <property type="match status" value="1"/>
</dbReference>
<feature type="region of interest" description="Disordered" evidence="2">
    <location>
        <begin position="1"/>
        <end position="42"/>
    </location>
</feature>
<dbReference type="InterPro" id="IPR023606">
    <property type="entry name" value="CoA-Trfase_III_dom_1_sf"/>
</dbReference>
<name>A0A918XSI6_9PROT</name>
<proteinExistence type="predicted"/>
<dbReference type="InterPro" id="IPR050483">
    <property type="entry name" value="CoA-transferase_III_domain"/>
</dbReference>
<evidence type="ECO:0000256" key="2">
    <source>
        <dbReference type="SAM" id="MobiDB-lite"/>
    </source>
</evidence>
<keyword evidence="4" id="KW-1185">Reference proteome</keyword>
<dbReference type="Gene3D" id="3.40.50.10540">
    <property type="entry name" value="Crotonobetainyl-coa:carnitine coa-transferase, domain 1"/>
    <property type="match status" value="1"/>
</dbReference>
<evidence type="ECO:0000256" key="1">
    <source>
        <dbReference type="ARBA" id="ARBA00022679"/>
    </source>
</evidence>
<gene>
    <name evidence="3" type="ORF">GCM10017083_19800</name>
</gene>
<keyword evidence="1 3" id="KW-0808">Transferase</keyword>
<dbReference type="AlphaFoldDB" id="A0A918XSI6"/>
<dbReference type="InterPro" id="IPR044855">
    <property type="entry name" value="CoA-Trfase_III_dom3_sf"/>
</dbReference>
<protein>
    <submittedName>
        <fullName evidence="3">Formyl-CoA transferase</fullName>
    </submittedName>
</protein>
<dbReference type="Pfam" id="PF02515">
    <property type="entry name" value="CoA_transf_3"/>
    <property type="match status" value="1"/>
</dbReference>
<dbReference type="InterPro" id="IPR003673">
    <property type="entry name" value="CoA-Trfase_fam_III"/>
</dbReference>
<dbReference type="GO" id="GO:0008410">
    <property type="term" value="F:CoA-transferase activity"/>
    <property type="evidence" value="ECO:0007669"/>
    <property type="project" value="TreeGrafter"/>
</dbReference>
<evidence type="ECO:0000313" key="3">
    <source>
        <dbReference type="EMBL" id="GHD48565.1"/>
    </source>
</evidence>